<dbReference type="Proteomes" id="UP000183924">
    <property type="component" value="Unassembled WGS sequence"/>
</dbReference>
<dbReference type="GO" id="GO:0031177">
    <property type="term" value="F:phosphopantetheine binding"/>
    <property type="evidence" value="ECO:0007669"/>
    <property type="project" value="TreeGrafter"/>
</dbReference>
<dbReference type="InterPro" id="IPR010033">
    <property type="entry name" value="HAD_SF_ppase_IIIC"/>
</dbReference>
<evidence type="ECO:0000313" key="5">
    <source>
        <dbReference type="EMBL" id="OIZ94133.1"/>
    </source>
</evidence>
<dbReference type="Gene3D" id="2.30.38.10">
    <property type="entry name" value="Luciferase, Domain 3"/>
    <property type="match status" value="1"/>
</dbReference>
<dbReference type="Gene3D" id="3.40.50.1000">
    <property type="entry name" value="HAD superfamily/HAD-like"/>
    <property type="match status" value="1"/>
</dbReference>
<dbReference type="PANTHER" id="PTHR45527:SF1">
    <property type="entry name" value="FATTY ACID SYNTHASE"/>
    <property type="match status" value="1"/>
</dbReference>
<evidence type="ECO:0000256" key="3">
    <source>
        <dbReference type="ARBA" id="ARBA00022553"/>
    </source>
</evidence>
<organism evidence="5 6">
    <name type="scientific">Candidatus Rickettsiella isopodorum</name>
    <dbReference type="NCBI Taxonomy" id="1225476"/>
    <lineage>
        <taxon>Bacteria</taxon>
        <taxon>Pseudomonadati</taxon>
        <taxon>Pseudomonadota</taxon>
        <taxon>Gammaproteobacteria</taxon>
        <taxon>Legionellales</taxon>
        <taxon>Coxiellaceae</taxon>
        <taxon>Rickettsiella</taxon>
    </lineage>
</organism>
<sequence length="2081" mass="238275">MLILSTFNSDSLQSPLQTLLEKFTSESVTIKYSNKNLMGDLLSLNSNLEKSYAILLRLFDFIEAESFIDETKLTEHLDIILAQITKLKHEKGSPFIVFLCPSQPNSQLESIEKLFLEKLNKNKIHTLTIVDVEEKYGIIKFDNPTGDDTHTPYNPKFYRAIACLLARKLHAIKQKPCKVIVVDCDNTLWTGAAVDDDDAKKNIVFEEYNILLQKYLVKQQEKGIIICLCSRNAKEKTVLDVFKQRQADMFLKIDHITAYKINEELKSKNIKELAVDLNLFPDAFRFIDDNPTEIYDVSQIPGVLCITMPRNLEEYKNHWAFDIDEHAEITETDKKRTDLYKQTEIKAALATRFCDPVEFLRSPELGQTIIINKINSIDTEDDKKVIVRVNELSGRTNQFNLFPESKAKEINEINSIVKNDEREIFIGSIKDKFSTTEDITAIAISSLDRNSLTINSFFVSCRVFRRGMEYEMLKYIAQFSQERGLNSIKLNFKKSEKNKPVSSFLNILSEQTNKDPIFRYLCNKVENYTWIHNSLKFLFKKLNICLDFNSLELHEEFTLTLPTLKVIELDIDSLIHASLNLSPGLEKEQQNKKITFNSNEVSENYLLELKEMTTFLLLNDFYIDNNTEMLFLSKLENLENKVIQICNHYLGKAGQDKSLVARGLDSLKATELRYYLFKNEGINITIPILLCEKTTAFSLIEYIEEQKISLEVIEQNDNFYNRILPVSFQQQRIWFAEQQESTDNSANCHMTACYKINKKNLDIQRLERACQKLIEMYDIFGASFSYREGRLTQSILPPEARHLSFHIKKLKLEISLEEVIQLEISQPWSMESKDPLIRFVIFEATKNYHIFIHVHHAIFDAVSLKNSLDTLSKIYRDSIISNSFKLTDYPPQYIEFIYHQQKKFEDETYQARALTFWKNTLSKIETVTTLPTDQSLSTFKPATEQAAERYTFSLTLEDLLALKNLAQSTGVTCFSVVNALFSLLIASYTYRKNITLITATNGRGEHPSFDKMVGFFINLVIQQFDLEENLFFDKYLKKNNKKFLVSQEFQDIPFGKIQEILLKQGIKDILLSPAFIYQSYSIPELKLNGEMAELELPKQPIIFDMRKTCRFGHFTLFAQENQQELNFVIEYANDLFSLSFIEGFAKNFIHTIRSVCNDPNQRLQEISVVCDEERSQLIRLGRGPKLDFAKNDNLVSKFQQIVEKYSENNALYYNEIRLSYREVDNQSTHLKHVLNTKGVKQGSFVGIFLEANHLFFIAELAVLKIGAVFIPLSKHDPYDRLKSIIANAGIVFFILDITEDLFKKNVQIDNLICININERTSEHSLLHSSPALTTTMEDNACILYTSGSTGTPKGVILSQKALFRVIKTLCYMVEPGDNIAQTANQVFDAAQLEFLLAFLNGASLVIIDKNLLLSEKLFTKELSDKNINVIWLTAGLFNLYALKSPEIFKKVKYLMSGGDVVDKKAVEQVLCFNPNLQFMNGYGPTETGIFALTYMVNRENLSEFSTVPIGNPTIAGTQILILNRFNGLAPLGAIGQLGILGEGLGAYHNNETLQKKCNLPYPKNSINDAFLEGEKFVTLYMSGDKVQFKNNNILFLGRINDEQIKIRGNLVSMAEIKDALEKHPAIKQAEIIYKKINDKNKVLVVFYTKNEGNINPKKQELLQFLNTKLSPAMIPVYYEKIKKFQLTANGKLDRRALSQLPLTMNEESDSDKENMSEKSKKIQKKLLSIFKMILPFSPTLDSDFFDIGGNSIEAIQLLAKIEEVFGKKISFNMLRQNSSIRSLSHALERADYSENDLLSLLYKGSDEKLPPIIFIHPAGGGLFCFNKLIDALRKTQLPNYCYGIEDPVILDRQVKNLSIPEMAKNYLKYIGEKIKGPFIIAGYSFGGMIALAMASQLEKLNQNCLGVILLDTWVVSCASKKLQTALLVPVLEYCNEVIKNVSANPKVKNVENLIQPMIKQCEYYQDIGFKFRPDKLSLTPIRLFKATDLDKFRDMEKETESNFLKDFVGEKFEVKPVEGNHFNLLEERAGLATLAMQIVEFVEKISRSTYNANIRSLPFFSISKRDVNLINSATKPLSLSN</sequence>
<evidence type="ECO:0000313" key="6">
    <source>
        <dbReference type="Proteomes" id="UP000183924"/>
    </source>
</evidence>
<dbReference type="InterPro" id="IPR010037">
    <property type="entry name" value="FkbH_domain"/>
</dbReference>
<dbReference type="InterPro" id="IPR023214">
    <property type="entry name" value="HAD_sf"/>
</dbReference>
<accession>A0A1J8PGD9</accession>
<feature type="domain" description="Carrier" evidence="4">
    <location>
        <begin position="1713"/>
        <end position="1791"/>
    </location>
</feature>
<keyword evidence="6" id="KW-1185">Reference proteome</keyword>
<dbReference type="SUPFAM" id="SSF47336">
    <property type="entry name" value="ACP-like"/>
    <property type="match status" value="2"/>
</dbReference>
<dbReference type="GO" id="GO:0043041">
    <property type="term" value="P:amino acid activation for nonribosomal peptide biosynthetic process"/>
    <property type="evidence" value="ECO:0007669"/>
    <property type="project" value="TreeGrafter"/>
</dbReference>
<dbReference type="GO" id="GO:0003824">
    <property type="term" value="F:catalytic activity"/>
    <property type="evidence" value="ECO:0007669"/>
    <property type="project" value="InterPro"/>
</dbReference>
<dbReference type="STRING" id="1225476.A1D18_04535"/>
<dbReference type="RefSeq" id="WP_071662626.1">
    <property type="nucleotide sequence ID" value="NZ_LUKY01000033.1"/>
</dbReference>
<dbReference type="SUPFAM" id="SSF53474">
    <property type="entry name" value="alpha/beta-Hydrolases"/>
    <property type="match status" value="1"/>
</dbReference>
<dbReference type="InterPro" id="IPR006162">
    <property type="entry name" value="Ppantetheine_attach_site"/>
</dbReference>
<dbReference type="SUPFAM" id="SSF52777">
    <property type="entry name" value="CoA-dependent acyltransferases"/>
    <property type="match status" value="2"/>
</dbReference>
<dbReference type="InterPro" id="IPR001242">
    <property type="entry name" value="Condensation_dom"/>
</dbReference>
<keyword evidence="3" id="KW-0597">Phosphoprotein</keyword>
<dbReference type="Gene3D" id="3.30.300.30">
    <property type="match status" value="1"/>
</dbReference>
<evidence type="ECO:0000259" key="4">
    <source>
        <dbReference type="PROSITE" id="PS50075"/>
    </source>
</evidence>
<dbReference type="OrthoDB" id="9757559at2"/>
<dbReference type="PROSITE" id="PS50075">
    <property type="entry name" value="CARRIER"/>
    <property type="match status" value="1"/>
</dbReference>
<dbReference type="InterPro" id="IPR029058">
    <property type="entry name" value="AB_hydrolase_fold"/>
</dbReference>
<dbReference type="Gene3D" id="3.30.559.30">
    <property type="entry name" value="Nonribosomal peptide synthetase, condensation domain"/>
    <property type="match status" value="1"/>
</dbReference>
<dbReference type="PANTHER" id="PTHR45527">
    <property type="entry name" value="NONRIBOSOMAL PEPTIDE SYNTHETASE"/>
    <property type="match status" value="1"/>
</dbReference>
<keyword evidence="2" id="KW-0596">Phosphopantetheine</keyword>
<dbReference type="InterPro" id="IPR023213">
    <property type="entry name" value="CAT-like_dom_sf"/>
</dbReference>
<dbReference type="EMBL" id="LUKY01000033">
    <property type="protein sequence ID" value="OIZ94133.1"/>
    <property type="molecule type" value="Genomic_DNA"/>
</dbReference>
<proteinExistence type="predicted"/>
<dbReference type="Gene3D" id="1.10.1200.10">
    <property type="entry name" value="ACP-like"/>
    <property type="match status" value="1"/>
</dbReference>
<dbReference type="InterPro" id="IPR009081">
    <property type="entry name" value="PP-bd_ACP"/>
</dbReference>
<reference evidence="5 6" key="1">
    <citation type="submission" date="2016-03" db="EMBL/GenBank/DDBJ databases">
        <title>Comparative genomics of Rickettsiella.</title>
        <authorList>
            <person name="Chandler C."/>
            <person name="Wang Y."/>
        </authorList>
    </citation>
    <scope>NUCLEOTIDE SEQUENCE [LARGE SCALE GENOMIC DNA]</scope>
    <source>
        <strain evidence="5 6">RCFS May 2013</strain>
    </source>
</reference>
<dbReference type="GO" id="GO:0005737">
    <property type="term" value="C:cytoplasm"/>
    <property type="evidence" value="ECO:0007669"/>
    <property type="project" value="TreeGrafter"/>
</dbReference>
<dbReference type="Pfam" id="PF00550">
    <property type="entry name" value="PP-binding"/>
    <property type="match status" value="1"/>
</dbReference>
<dbReference type="NCBIfam" id="TIGR01681">
    <property type="entry name" value="HAD-SF-IIIC"/>
    <property type="match status" value="1"/>
</dbReference>
<gene>
    <name evidence="5" type="ORF">A1D18_04535</name>
</gene>
<dbReference type="SUPFAM" id="SSF56801">
    <property type="entry name" value="Acetyl-CoA synthetase-like"/>
    <property type="match status" value="1"/>
</dbReference>
<dbReference type="InterPro" id="IPR036736">
    <property type="entry name" value="ACP-like_sf"/>
</dbReference>
<dbReference type="GO" id="GO:0044550">
    <property type="term" value="P:secondary metabolite biosynthetic process"/>
    <property type="evidence" value="ECO:0007669"/>
    <property type="project" value="TreeGrafter"/>
</dbReference>
<name>A0A1J8PGD9_9COXI</name>
<dbReference type="Gene3D" id="3.40.50.980">
    <property type="match status" value="2"/>
</dbReference>
<dbReference type="Pfam" id="PF00501">
    <property type="entry name" value="AMP-binding"/>
    <property type="match status" value="1"/>
</dbReference>
<dbReference type="Gene3D" id="3.40.50.1820">
    <property type="entry name" value="alpha/beta hydrolase"/>
    <property type="match status" value="1"/>
</dbReference>
<dbReference type="Pfam" id="PF00668">
    <property type="entry name" value="Condensation"/>
    <property type="match status" value="1"/>
</dbReference>
<evidence type="ECO:0000256" key="1">
    <source>
        <dbReference type="ARBA" id="ARBA00001957"/>
    </source>
</evidence>
<dbReference type="Pfam" id="PF00975">
    <property type="entry name" value="Thioesterase"/>
    <property type="match status" value="1"/>
</dbReference>
<dbReference type="PROSITE" id="PS00455">
    <property type="entry name" value="AMP_BINDING"/>
    <property type="match status" value="1"/>
</dbReference>
<dbReference type="NCBIfam" id="TIGR01686">
    <property type="entry name" value="FkbH"/>
    <property type="match status" value="1"/>
</dbReference>
<dbReference type="InterPro" id="IPR001031">
    <property type="entry name" value="Thioesterase"/>
</dbReference>
<comment type="caution">
    <text evidence="5">The sequence shown here is derived from an EMBL/GenBank/DDBJ whole genome shotgun (WGS) entry which is preliminary data.</text>
</comment>
<evidence type="ECO:0000256" key="2">
    <source>
        <dbReference type="ARBA" id="ARBA00022450"/>
    </source>
</evidence>
<comment type="cofactor">
    <cofactor evidence="1">
        <name>pantetheine 4'-phosphate</name>
        <dbReference type="ChEBI" id="CHEBI:47942"/>
    </cofactor>
</comment>
<dbReference type="Gene3D" id="3.30.559.10">
    <property type="entry name" value="Chloramphenicol acetyltransferase-like domain"/>
    <property type="match status" value="1"/>
</dbReference>
<dbReference type="PROSITE" id="PS00012">
    <property type="entry name" value="PHOSPHOPANTETHEINE"/>
    <property type="match status" value="1"/>
</dbReference>
<dbReference type="InterPro" id="IPR000873">
    <property type="entry name" value="AMP-dep_synth/lig_dom"/>
</dbReference>
<dbReference type="InterPro" id="IPR045851">
    <property type="entry name" value="AMP-bd_C_sf"/>
</dbReference>
<protein>
    <recommendedName>
        <fullName evidence="4">Carrier domain-containing protein</fullName>
    </recommendedName>
</protein>
<dbReference type="InterPro" id="IPR020845">
    <property type="entry name" value="AMP-binding_CS"/>
</dbReference>